<proteinExistence type="predicted"/>
<keyword evidence="2" id="KW-1185">Reference proteome</keyword>
<protein>
    <submittedName>
        <fullName evidence="1">Uncharacterized protein</fullName>
    </submittedName>
</protein>
<dbReference type="EMBL" id="OQ622093">
    <property type="protein sequence ID" value="WGH28285.1"/>
    <property type="molecule type" value="Genomic_DNA"/>
</dbReference>
<name>A0AAF0K2E1_9CAUD</name>
<organism evidence="1 2">
    <name type="scientific">Pseudomonas phage 10P302A</name>
    <dbReference type="NCBI Taxonomy" id="3038233"/>
    <lineage>
        <taxon>Viruses</taxon>
        <taxon>Duplodnaviria</taxon>
        <taxon>Heunggongvirae</taxon>
        <taxon>Uroviricota</taxon>
        <taxon>Caudoviricetes</taxon>
        <taxon>Autographivirales</taxon>
        <taxon>Autotranscriptaviridae</taxon>
        <taxon>Studiervirinae</taxon>
        <taxon>Cankvirus</taxon>
        <taxon>Cankvirus cv10P302A</taxon>
    </lineage>
</organism>
<gene>
    <name evidence="1" type="ORF">10P302A_gene0025</name>
</gene>
<dbReference type="Proteomes" id="UP001240123">
    <property type="component" value="Segment"/>
</dbReference>
<reference evidence="1" key="1">
    <citation type="submission" date="2023-03" db="EMBL/GenBank/DDBJ databases">
        <authorList>
            <person name="Chen D."/>
        </authorList>
    </citation>
    <scope>NUCLEOTIDE SEQUENCE</scope>
</reference>
<accession>A0AAF0K2E1</accession>
<sequence length="64" mass="7318">MRKFDLVTFLITLAGRLQEKRHAKLVAREESLKAAITAAQNALQTTVQSRVEAKWKHDDIKRVS</sequence>
<evidence type="ECO:0000313" key="1">
    <source>
        <dbReference type="EMBL" id="WGH28285.1"/>
    </source>
</evidence>
<evidence type="ECO:0000313" key="2">
    <source>
        <dbReference type="Proteomes" id="UP001240123"/>
    </source>
</evidence>